<keyword evidence="3" id="KW-1185">Reference proteome</keyword>
<evidence type="ECO:0000256" key="1">
    <source>
        <dbReference type="SAM" id="Phobius"/>
    </source>
</evidence>
<keyword evidence="1" id="KW-0812">Transmembrane</keyword>
<dbReference type="EMBL" id="JBEPME010000003">
    <property type="protein sequence ID" value="MET3657338.1"/>
    <property type="molecule type" value="Genomic_DNA"/>
</dbReference>
<comment type="caution">
    <text evidence="2">The sequence shown here is derived from an EMBL/GenBank/DDBJ whole genome shotgun (WGS) entry which is preliminary data.</text>
</comment>
<protein>
    <submittedName>
        <fullName evidence="2">Uncharacterized protein</fullName>
    </submittedName>
</protein>
<gene>
    <name evidence="2" type="ORF">ABIC55_002425</name>
</gene>
<evidence type="ECO:0000313" key="2">
    <source>
        <dbReference type="EMBL" id="MET3657338.1"/>
    </source>
</evidence>
<dbReference type="Proteomes" id="UP001549104">
    <property type="component" value="Unassembled WGS sequence"/>
</dbReference>
<accession>A0ABV2KBE4</accession>
<keyword evidence="1" id="KW-0472">Membrane</keyword>
<feature type="transmembrane region" description="Helical" evidence="1">
    <location>
        <begin position="12"/>
        <end position="34"/>
    </location>
</feature>
<evidence type="ECO:0000313" key="3">
    <source>
        <dbReference type="Proteomes" id="UP001549104"/>
    </source>
</evidence>
<organism evidence="2 3">
    <name type="scientific">Sporosarcina psychrophila</name>
    <name type="common">Bacillus psychrophilus</name>
    <dbReference type="NCBI Taxonomy" id="1476"/>
    <lineage>
        <taxon>Bacteria</taxon>
        <taxon>Bacillati</taxon>
        <taxon>Bacillota</taxon>
        <taxon>Bacilli</taxon>
        <taxon>Bacillales</taxon>
        <taxon>Caryophanaceae</taxon>
        <taxon>Sporosarcina</taxon>
    </lineage>
</organism>
<keyword evidence="1" id="KW-1133">Transmembrane helix</keyword>
<reference evidence="2 3" key="1">
    <citation type="submission" date="2024-06" db="EMBL/GenBank/DDBJ databases">
        <title>Sorghum-associated microbial communities from plants grown in Nebraska, USA.</title>
        <authorList>
            <person name="Schachtman D."/>
        </authorList>
    </citation>
    <scope>NUCLEOTIDE SEQUENCE [LARGE SCALE GENOMIC DNA]</scope>
    <source>
        <strain evidence="2 3">1288</strain>
    </source>
</reference>
<dbReference type="RefSeq" id="WP_187046484.1">
    <property type="nucleotide sequence ID" value="NZ_CP146246.1"/>
</dbReference>
<sequence length="48" mass="5384">MTLVVVDKVCEIILGYLQGTVLLLLIINSLPALLKTENKDMYTSEFKV</sequence>
<proteinExistence type="predicted"/>
<name>A0ABV2KBE4_SPOPS</name>